<dbReference type="PROSITE" id="PS00457">
    <property type="entry name" value="NA_SOLUT_SYMP_2"/>
    <property type="match status" value="1"/>
</dbReference>
<dbReference type="InterPro" id="IPR038377">
    <property type="entry name" value="Na/Glc_symporter_sf"/>
</dbReference>
<dbReference type="RefSeq" id="WP_245035753.1">
    <property type="nucleotide sequence ID" value="NZ_CP095075.1"/>
</dbReference>
<dbReference type="InterPro" id="IPR050277">
    <property type="entry name" value="Sodium:Solute_Symporter"/>
</dbReference>
<dbReference type="InterPro" id="IPR001734">
    <property type="entry name" value="Na/solute_symporter"/>
</dbReference>
<keyword evidence="8" id="KW-0915">Sodium</keyword>
<keyword evidence="5 14" id="KW-0812">Transmembrane</keyword>
<reference evidence="15" key="1">
    <citation type="submission" date="2022-04" db="EMBL/GenBank/DDBJ databases">
        <title>Halobacillus sp. isolated from saltern.</title>
        <authorList>
            <person name="Won M."/>
            <person name="Lee C.-M."/>
            <person name="Woen H.-Y."/>
            <person name="Kwon S.-W."/>
        </authorList>
    </citation>
    <scope>NUCLEOTIDE SEQUENCE</scope>
    <source>
        <strain evidence="15">SSHM10-5</strain>
    </source>
</reference>
<evidence type="ECO:0000256" key="5">
    <source>
        <dbReference type="ARBA" id="ARBA00022692"/>
    </source>
</evidence>
<dbReference type="Gene3D" id="1.20.1730.10">
    <property type="entry name" value="Sodium/glucose cotransporter"/>
    <property type="match status" value="1"/>
</dbReference>
<feature type="transmembrane region" description="Helical" evidence="14">
    <location>
        <begin position="70"/>
        <end position="88"/>
    </location>
</feature>
<accession>A0ABY4HG48</accession>
<comment type="subcellular location">
    <subcellularLocation>
        <location evidence="1">Cell membrane</location>
        <topology evidence="1">Multi-pass membrane protein</topology>
    </subcellularLocation>
</comment>
<evidence type="ECO:0000256" key="13">
    <source>
        <dbReference type="RuleBase" id="RU362091"/>
    </source>
</evidence>
<dbReference type="PANTHER" id="PTHR48086:SF3">
    <property type="entry name" value="SODIUM_PROLINE SYMPORTER"/>
    <property type="match status" value="1"/>
</dbReference>
<comment type="catalytic activity">
    <reaction evidence="12">
        <text>L-proline(in) + Na(+)(in) = L-proline(out) + Na(+)(out)</text>
        <dbReference type="Rhea" id="RHEA:28967"/>
        <dbReference type="ChEBI" id="CHEBI:29101"/>
        <dbReference type="ChEBI" id="CHEBI:60039"/>
    </reaction>
</comment>
<dbReference type="InterPro" id="IPR018212">
    <property type="entry name" value="Na/solute_symporter_CS"/>
</dbReference>
<dbReference type="PROSITE" id="PS50283">
    <property type="entry name" value="NA_SOLUT_SYMP_3"/>
    <property type="match status" value="1"/>
</dbReference>
<keyword evidence="4" id="KW-1003">Cell membrane</keyword>
<evidence type="ECO:0000313" key="15">
    <source>
        <dbReference type="EMBL" id="UOR13854.1"/>
    </source>
</evidence>
<feature type="transmembrane region" description="Helical" evidence="14">
    <location>
        <begin position="126"/>
        <end position="145"/>
    </location>
</feature>
<protein>
    <submittedName>
        <fullName evidence="15">Uncharacterized protein</fullName>
    </submittedName>
</protein>
<dbReference type="Proteomes" id="UP000830326">
    <property type="component" value="Chromosome"/>
</dbReference>
<gene>
    <name evidence="15" type="ORF">MUO15_10655</name>
</gene>
<evidence type="ECO:0000256" key="3">
    <source>
        <dbReference type="ARBA" id="ARBA00022448"/>
    </source>
</evidence>
<keyword evidence="16" id="KW-1185">Reference proteome</keyword>
<organism evidence="15 16">
    <name type="scientific">Halobacillus amylolyticus</name>
    <dbReference type="NCBI Taxonomy" id="2932259"/>
    <lineage>
        <taxon>Bacteria</taxon>
        <taxon>Bacillati</taxon>
        <taxon>Bacillota</taxon>
        <taxon>Bacilli</taxon>
        <taxon>Bacillales</taxon>
        <taxon>Bacillaceae</taxon>
        <taxon>Halobacillus</taxon>
    </lineage>
</organism>
<proteinExistence type="inferred from homology"/>
<name>A0ABY4HG48_9BACI</name>
<sequence>MLWHYLHKCRTIASLGTWLIWATPFHRAIYDNQINKRHSKGTPRWYVLDGYLFIWLHSFREECKSEKGMITGRIVVLGIACLTVLLGYDRDSKVLELVSYSWAGFGAALGPVIILSLFWKRMTGSGALAGVIAGTATVIIWKQAIRSHFRII</sequence>
<keyword evidence="11" id="KW-0739">Sodium transport</keyword>
<evidence type="ECO:0000256" key="11">
    <source>
        <dbReference type="ARBA" id="ARBA00023201"/>
    </source>
</evidence>
<evidence type="ECO:0000256" key="8">
    <source>
        <dbReference type="ARBA" id="ARBA00023053"/>
    </source>
</evidence>
<keyword evidence="10 14" id="KW-0472">Membrane</keyword>
<dbReference type="PANTHER" id="PTHR48086">
    <property type="entry name" value="SODIUM/PROLINE SYMPORTER-RELATED"/>
    <property type="match status" value="1"/>
</dbReference>
<keyword evidence="3" id="KW-0813">Transport</keyword>
<keyword evidence="9" id="KW-0406">Ion transport</keyword>
<comment type="similarity">
    <text evidence="2 13">Belongs to the sodium:solute symporter (SSF) (TC 2.A.21) family.</text>
</comment>
<dbReference type="EMBL" id="CP095075">
    <property type="protein sequence ID" value="UOR13854.1"/>
    <property type="molecule type" value="Genomic_DNA"/>
</dbReference>
<keyword evidence="7 14" id="KW-1133">Transmembrane helix</keyword>
<feature type="transmembrane region" description="Helical" evidence="14">
    <location>
        <begin position="100"/>
        <end position="119"/>
    </location>
</feature>
<evidence type="ECO:0000256" key="6">
    <source>
        <dbReference type="ARBA" id="ARBA00022847"/>
    </source>
</evidence>
<evidence type="ECO:0000313" key="16">
    <source>
        <dbReference type="Proteomes" id="UP000830326"/>
    </source>
</evidence>
<evidence type="ECO:0000256" key="9">
    <source>
        <dbReference type="ARBA" id="ARBA00023065"/>
    </source>
</evidence>
<evidence type="ECO:0000256" key="1">
    <source>
        <dbReference type="ARBA" id="ARBA00004651"/>
    </source>
</evidence>
<evidence type="ECO:0000256" key="7">
    <source>
        <dbReference type="ARBA" id="ARBA00022989"/>
    </source>
</evidence>
<evidence type="ECO:0000256" key="2">
    <source>
        <dbReference type="ARBA" id="ARBA00006434"/>
    </source>
</evidence>
<evidence type="ECO:0000256" key="12">
    <source>
        <dbReference type="ARBA" id="ARBA00033708"/>
    </source>
</evidence>
<keyword evidence="6" id="KW-0769">Symport</keyword>
<evidence type="ECO:0000256" key="4">
    <source>
        <dbReference type="ARBA" id="ARBA00022475"/>
    </source>
</evidence>
<evidence type="ECO:0000256" key="14">
    <source>
        <dbReference type="SAM" id="Phobius"/>
    </source>
</evidence>
<evidence type="ECO:0000256" key="10">
    <source>
        <dbReference type="ARBA" id="ARBA00023136"/>
    </source>
</evidence>
<dbReference type="Pfam" id="PF00474">
    <property type="entry name" value="SSF"/>
    <property type="match status" value="1"/>
</dbReference>